<comment type="similarity">
    <text evidence="1">Belongs to the histone H2B family.</text>
</comment>
<dbReference type="OrthoDB" id="9633318at2759"/>
<feature type="domain" description="Core Histone H2A/H2B/H3" evidence="3">
    <location>
        <begin position="35"/>
        <end position="116"/>
    </location>
</feature>
<accession>A0A8B7TX72</accession>
<dbReference type="InterPro" id="IPR007125">
    <property type="entry name" value="H2A/H2B/H3"/>
</dbReference>
<evidence type="ECO:0000313" key="4">
    <source>
        <dbReference type="RefSeq" id="XP_020009945.1"/>
    </source>
</evidence>
<dbReference type="GO" id="GO:0046982">
    <property type="term" value="F:protein heterodimerization activity"/>
    <property type="evidence" value="ECO:0007669"/>
    <property type="project" value="InterPro"/>
</dbReference>
<gene>
    <name evidence="4" type="primary">LOC109679010</name>
</gene>
<dbReference type="PRINTS" id="PR00621">
    <property type="entry name" value="HISTONEH2B"/>
</dbReference>
<dbReference type="PANTHER" id="PTHR23428">
    <property type="entry name" value="HISTONE H2B"/>
    <property type="match status" value="1"/>
</dbReference>
<dbReference type="SUPFAM" id="SSF47113">
    <property type="entry name" value="Histone-fold"/>
    <property type="match status" value="1"/>
</dbReference>
<name>A0A8B7TX72_CASCN</name>
<feature type="compositionally biased region" description="Basic and acidic residues" evidence="2">
    <location>
        <begin position="1"/>
        <end position="10"/>
    </location>
</feature>
<dbReference type="Gene3D" id="1.10.20.10">
    <property type="entry name" value="Histone, subunit A"/>
    <property type="match status" value="1"/>
</dbReference>
<dbReference type="GO" id="GO:0000786">
    <property type="term" value="C:nucleosome"/>
    <property type="evidence" value="ECO:0007669"/>
    <property type="project" value="InterPro"/>
</dbReference>
<feature type="region of interest" description="Disordered" evidence="2">
    <location>
        <begin position="1"/>
        <end position="51"/>
    </location>
</feature>
<dbReference type="KEGG" id="ccan:109697911"/>
<reference evidence="4" key="1">
    <citation type="submission" date="2025-08" db="UniProtKB">
        <authorList>
            <consortium name="RefSeq"/>
        </authorList>
    </citation>
    <scope>IDENTIFICATION</scope>
    <source>
        <tissue evidence="4">Leukocyte</tissue>
    </source>
</reference>
<dbReference type="GeneID" id="109697911"/>
<dbReference type="InterPro" id="IPR000558">
    <property type="entry name" value="Histone_H2B"/>
</dbReference>
<evidence type="ECO:0000256" key="1">
    <source>
        <dbReference type="ARBA" id="ARBA00006846"/>
    </source>
</evidence>
<dbReference type="InterPro" id="IPR009072">
    <property type="entry name" value="Histone-fold"/>
</dbReference>
<evidence type="ECO:0000256" key="2">
    <source>
        <dbReference type="SAM" id="MobiDB-lite"/>
    </source>
</evidence>
<dbReference type="KEGG" id="ccan:109679010"/>
<dbReference type="SMART" id="SM00427">
    <property type="entry name" value="H2B"/>
    <property type="match status" value="1"/>
</dbReference>
<dbReference type="CDD" id="cd22910">
    <property type="entry name" value="HFD_H2B"/>
    <property type="match status" value="1"/>
</dbReference>
<proteinExistence type="inferred from homology"/>
<dbReference type="GO" id="GO:0030527">
    <property type="term" value="F:structural constituent of chromatin"/>
    <property type="evidence" value="ECO:0007669"/>
    <property type="project" value="InterPro"/>
</dbReference>
<dbReference type="RefSeq" id="XP_020009945.1">
    <property type="nucleotide sequence ID" value="XM_020154356.1"/>
</dbReference>
<dbReference type="AlphaFoldDB" id="A0A8B7TX72"/>
<sequence length="141" mass="15649">MAERSLDKSTEPTSEMSAEEDLGPQETKGTDSTTQQTQEKPRCHRRPGRGGSFATYFPRVLKKFHQDLSLSQETAGVMDSFVHDMLDGIASEAGRLSRRANRSTITTWDIQRAVRLLLPGKVGSKVVYQAAGAMAMFTQRK</sequence>
<dbReference type="Pfam" id="PF00125">
    <property type="entry name" value="Histone"/>
    <property type="match status" value="1"/>
</dbReference>
<evidence type="ECO:0000259" key="3">
    <source>
        <dbReference type="Pfam" id="PF00125"/>
    </source>
</evidence>
<organism evidence="4">
    <name type="scientific">Castor canadensis</name>
    <name type="common">American beaver</name>
    <dbReference type="NCBI Taxonomy" id="51338"/>
    <lineage>
        <taxon>Eukaryota</taxon>
        <taxon>Metazoa</taxon>
        <taxon>Chordata</taxon>
        <taxon>Craniata</taxon>
        <taxon>Vertebrata</taxon>
        <taxon>Euteleostomi</taxon>
        <taxon>Mammalia</taxon>
        <taxon>Eutheria</taxon>
        <taxon>Euarchontoglires</taxon>
        <taxon>Glires</taxon>
        <taxon>Rodentia</taxon>
        <taxon>Castorimorpha</taxon>
        <taxon>Castoridae</taxon>
        <taxon>Castor</taxon>
    </lineage>
</organism>
<dbReference type="GO" id="GO:0003677">
    <property type="term" value="F:DNA binding"/>
    <property type="evidence" value="ECO:0007669"/>
    <property type="project" value="InterPro"/>
</dbReference>
<protein>
    <submittedName>
        <fullName evidence="4">Histone H2B type W-T-like</fullName>
    </submittedName>
</protein>